<proteinExistence type="predicted"/>
<dbReference type="AlphaFoldDB" id="A0A9D4T3M5"/>
<reference evidence="3" key="2">
    <citation type="submission" date="2021-09" db="EMBL/GenBank/DDBJ databases">
        <authorList>
            <person name="Jia N."/>
            <person name="Wang J."/>
            <person name="Shi W."/>
            <person name="Du L."/>
            <person name="Sun Y."/>
            <person name="Zhan W."/>
            <person name="Jiang J."/>
            <person name="Wang Q."/>
            <person name="Zhang B."/>
            <person name="Ji P."/>
            <person name="Sakyi L.B."/>
            <person name="Cui X."/>
            <person name="Yuan T."/>
            <person name="Jiang B."/>
            <person name="Yang W."/>
            <person name="Lam T.T.-Y."/>
            <person name="Chang Q."/>
            <person name="Ding S."/>
            <person name="Wang X."/>
            <person name="Zhu J."/>
            <person name="Ruan X."/>
            <person name="Zhao L."/>
            <person name="Wei J."/>
            <person name="Que T."/>
            <person name="Du C."/>
            <person name="Cheng J."/>
            <person name="Dai P."/>
            <person name="Han X."/>
            <person name="Huang E."/>
            <person name="Gao Y."/>
            <person name="Liu J."/>
            <person name="Shao H."/>
            <person name="Ye R."/>
            <person name="Li L."/>
            <person name="Wei W."/>
            <person name="Wang X."/>
            <person name="Wang C."/>
            <person name="Huo Q."/>
            <person name="Li W."/>
            <person name="Guo W."/>
            <person name="Chen H."/>
            <person name="Chen S."/>
            <person name="Zhou L."/>
            <person name="Zhou L."/>
            <person name="Ni X."/>
            <person name="Tian J."/>
            <person name="Zhou Y."/>
            <person name="Sheng Y."/>
            <person name="Liu T."/>
            <person name="Pan Y."/>
            <person name="Xia L."/>
            <person name="Li J."/>
            <person name="Zhao F."/>
            <person name="Cao W."/>
        </authorList>
    </citation>
    <scope>NUCLEOTIDE SEQUENCE</scope>
    <source>
        <strain evidence="3">Rsan-2018</strain>
        <tissue evidence="3">Larvae</tissue>
    </source>
</reference>
<keyword evidence="4" id="KW-1185">Reference proteome</keyword>
<evidence type="ECO:0000313" key="4">
    <source>
        <dbReference type="Proteomes" id="UP000821837"/>
    </source>
</evidence>
<evidence type="ECO:0000256" key="1">
    <source>
        <dbReference type="SAM" id="MobiDB-lite"/>
    </source>
</evidence>
<protein>
    <recommendedName>
        <fullName evidence="2">Endonuclease/exonuclease/phosphatase domain-containing protein</fullName>
    </recommendedName>
</protein>
<dbReference type="Proteomes" id="UP000821837">
    <property type="component" value="Unassembled WGS sequence"/>
</dbReference>
<organism evidence="3 4">
    <name type="scientific">Rhipicephalus sanguineus</name>
    <name type="common">Brown dog tick</name>
    <name type="synonym">Ixodes sanguineus</name>
    <dbReference type="NCBI Taxonomy" id="34632"/>
    <lineage>
        <taxon>Eukaryota</taxon>
        <taxon>Metazoa</taxon>
        <taxon>Ecdysozoa</taxon>
        <taxon>Arthropoda</taxon>
        <taxon>Chelicerata</taxon>
        <taxon>Arachnida</taxon>
        <taxon>Acari</taxon>
        <taxon>Parasitiformes</taxon>
        <taxon>Ixodida</taxon>
        <taxon>Ixodoidea</taxon>
        <taxon>Ixodidae</taxon>
        <taxon>Rhipicephalinae</taxon>
        <taxon>Rhipicephalus</taxon>
        <taxon>Rhipicephalus</taxon>
    </lineage>
</organism>
<dbReference type="Gene3D" id="3.60.10.10">
    <property type="entry name" value="Endonuclease/exonuclease/phosphatase"/>
    <property type="match status" value="1"/>
</dbReference>
<accession>A0A9D4T3M5</accession>
<sequence length="801" mass="88882">MNVKGSRPMHRSVSMEHLSTVKPFSIEKESRSETENAAGRCATATLTPEILTTGLTSNLTITSSPSEQPTDILTGERMDEDAASNFHDDQTDDEEAGGCRKTVMNKRRARKMKAQKETESSENIPGVSQCNIGKHCGNQHLPRLPLHDEKIILRPHGGLCLDKWTRPELAGALWSAACLTTKDRQDIIFRLRPQRNLAIISTRQSHVSDAVYKVRELRLAPENSCKGVVPGIVPGTSSSTLVDELVAPETQIFQACMMGQTNIALVTFEGLKNCVATPIVPANWFVSYATSSAIGMAIAVHHTWSHARRAALITLPHCIRALHTANRSDGAHTTTDANCPRRERQAVNKVWVEKPSRNSCANSSTSLTLPLQTSQLRPDNPAPAPPPTKKKEPLRWKSKKRPPSLSSQQPYKKALQSEAYGKEVHAPSEKQRALEQNTTKAAAPREAHCERLQKQMDALVADMGASMQAALDRIERPMETLQIEITEQVHGAPSPTHALPFPLSMNMAPCDALPLVVWQWNCKGFRQKRSSLQQYVATSTNPHDVILLQEPKCTPSLSGYNTLLGSSPLVGALVSKHVTSGVPATSSEIPHQIIEIITQGSHSRSLFIFNVYSCPRSRTHCFHRLITEFGNCGRVYVVCGDFNAPHPVWAYVQPQAKETRLWNGICSMRYTLLTDPERPTRTGNSRSRDTCPDLTFVRNTGPVVAHGPLEGHLGSDHYIVATILPLHGVGRPELKLRITDWLKFRERRREPPEGQAYELWLHSVTEDLEATTRTLSTTNESPDIDPHLLHLWDARRGLTQQ</sequence>
<gene>
    <name evidence="3" type="ORF">HPB52_012927</name>
</gene>
<feature type="compositionally biased region" description="Low complexity" evidence="1">
    <location>
        <begin position="363"/>
        <end position="376"/>
    </location>
</feature>
<feature type="region of interest" description="Disordered" evidence="1">
    <location>
        <begin position="353"/>
        <end position="448"/>
    </location>
</feature>
<evidence type="ECO:0000313" key="3">
    <source>
        <dbReference type="EMBL" id="KAH7968942.1"/>
    </source>
</evidence>
<dbReference type="InterPro" id="IPR036691">
    <property type="entry name" value="Endo/exonu/phosph_ase_sf"/>
</dbReference>
<feature type="region of interest" description="Disordered" evidence="1">
    <location>
        <begin position="1"/>
        <end position="38"/>
    </location>
</feature>
<dbReference type="InterPro" id="IPR005135">
    <property type="entry name" value="Endo/exonuclease/phosphatase"/>
</dbReference>
<feature type="compositionally biased region" description="Basic and acidic residues" evidence="1">
    <location>
        <begin position="420"/>
        <end position="433"/>
    </location>
</feature>
<reference evidence="3" key="1">
    <citation type="journal article" date="2020" name="Cell">
        <title>Large-Scale Comparative Analyses of Tick Genomes Elucidate Their Genetic Diversity and Vector Capacities.</title>
        <authorList>
            <consortium name="Tick Genome and Microbiome Consortium (TIGMIC)"/>
            <person name="Jia N."/>
            <person name="Wang J."/>
            <person name="Shi W."/>
            <person name="Du L."/>
            <person name="Sun Y."/>
            <person name="Zhan W."/>
            <person name="Jiang J.F."/>
            <person name="Wang Q."/>
            <person name="Zhang B."/>
            <person name="Ji P."/>
            <person name="Bell-Sakyi L."/>
            <person name="Cui X.M."/>
            <person name="Yuan T.T."/>
            <person name="Jiang B.G."/>
            <person name="Yang W.F."/>
            <person name="Lam T.T."/>
            <person name="Chang Q.C."/>
            <person name="Ding S.J."/>
            <person name="Wang X.J."/>
            <person name="Zhu J.G."/>
            <person name="Ruan X.D."/>
            <person name="Zhao L."/>
            <person name="Wei J.T."/>
            <person name="Ye R.Z."/>
            <person name="Que T.C."/>
            <person name="Du C.H."/>
            <person name="Zhou Y.H."/>
            <person name="Cheng J.X."/>
            <person name="Dai P.F."/>
            <person name="Guo W.B."/>
            <person name="Han X.H."/>
            <person name="Huang E.J."/>
            <person name="Li L.F."/>
            <person name="Wei W."/>
            <person name="Gao Y.C."/>
            <person name="Liu J.Z."/>
            <person name="Shao H.Z."/>
            <person name="Wang X."/>
            <person name="Wang C.C."/>
            <person name="Yang T.C."/>
            <person name="Huo Q.B."/>
            <person name="Li W."/>
            <person name="Chen H.Y."/>
            <person name="Chen S.E."/>
            <person name="Zhou L.G."/>
            <person name="Ni X.B."/>
            <person name="Tian J.H."/>
            <person name="Sheng Y."/>
            <person name="Liu T."/>
            <person name="Pan Y.S."/>
            <person name="Xia L.Y."/>
            <person name="Li J."/>
            <person name="Zhao F."/>
            <person name="Cao W.C."/>
        </authorList>
    </citation>
    <scope>NUCLEOTIDE SEQUENCE</scope>
    <source>
        <strain evidence="3">Rsan-2018</strain>
    </source>
</reference>
<dbReference type="Pfam" id="PF14529">
    <property type="entry name" value="Exo_endo_phos_2"/>
    <property type="match status" value="1"/>
</dbReference>
<name>A0A9D4T3M5_RHISA</name>
<comment type="caution">
    <text evidence="3">The sequence shown here is derived from an EMBL/GenBank/DDBJ whole genome shotgun (WGS) entry which is preliminary data.</text>
</comment>
<dbReference type="GO" id="GO:0003824">
    <property type="term" value="F:catalytic activity"/>
    <property type="evidence" value="ECO:0007669"/>
    <property type="project" value="InterPro"/>
</dbReference>
<feature type="compositionally biased region" description="Basic and acidic residues" evidence="1">
    <location>
        <begin position="25"/>
        <end position="34"/>
    </location>
</feature>
<feature type="domain" description="Endonuclease/exonuclease/phosphatase" evidence="2">
    <location>
        <begin position="607"/>
        <end position="720"/>
    </location>
</feature>
<evidence type="ECO:0000259" key="2">
    <source>
        <dbReference type="Pfam" id="PF14529"/>
    </source>
</evidence>
<dbReference type="SUPFAM" id="SSF56219">
    <property type="entry name" value="DNase I-like"/>
    <property type="match status" value="1"/>
</dbReference>
<dbReference type="EMBL" id="JABSTV010001248">
    <property type="protein sequence ID" value="KAH7968942.1"/>
    <property type="molecule type" value="Genomic_DNA"/>
</dbReference>
<dbReference type="VEuPathDB" id="VectorBase:RSAN_050550"/>